<dbReference type="HOGENOM" id="CLU_015055_0_0_1"/>
<feature type="compositionally biased region" description="Polar residues" evidence="1">
    <location>
        <begin position="354"/>
        <end position="370"/>
    </location>
</feature>
<evidence type="ECO:0000256" key="1">
    <source>
        <dbReference type="SAM" id="MobiDB-lite"/>
    </source>
</evidence>
<feature type="region of interest" description="Disordered" evidence="1">
    <location>
        <begin position="354"/>
        <end position="373"/>
    </location>
</feature>
<feature type="compositionally biased region" description="Low complexity" evidence="1">
    <location>
        <begin position="393"/>
        <end position="419"/>
    </location>
</feature>
<sequence>MVNPGAFQGSRKEFMLSQREIYSQAVADGHAAETAAEIQRKYFKRFPVDLPHEKEPTPEHLAAVDDDAMDPDYEEPDADKLSPDDYTAAMAVVEVRRRTLAFRKAQIKRWLAYQHMKDHDLDPTETGARNPYRPLLFKLTGKGSNPPRLKSPVNVWRVSHKAEIEKTLNIRATLHGTKRAGLVKLREQIARELYGKLDEAEQRSWKAAAMEEQREAVAAWKVEMESPPSTDPADRQKCIMGLVRFAQPILDLISEATGWKATLIAGGPEPAHDGRLGIMSIHSGCTTGDVPMNFGRAERLRYKTHIVPIFGSFLQKCYSPEECRSRALNRDEGYMSMENLDLDPDEVNFDTISQQSNSATQPPTNDSSDSVLGRSDIANSEFASQIAQAPAAAGAATVTSQPSPASAASPPLPGGSHSPAPSPPASPGGGHSPVPSPPPSPGGGGSPVPSPPPSPTQLPAPHLPSTPHSSLGGRACLPSTEPASRLSPPPPESTSAGLEEGGSISRARKRAHDGLDHGDPSSTVAPQGEEPEPPRKRREIGKTGAGPAAAKSSVQRGPNRKKKKGSRSAPKAHRTPALPLAPSDLNAGMLPTSKPAASKPAASTRSVTTTTSADAPKWFSTALAMFRHEDVGSSERWKAMVDTWATFEAQSGYTEVSRLKSTKRPTAVAEWIQRARSPTWRPVIKNIDEYGASFVDWWTALQPDWRLSDDKRTILSKHVGGDWAVLSRPGVNGLVSVVAALFYWGCAVQAANEGQEAWLAAVEDCLTVYEHLLTSS</sequence>
<feature type="region of interest" description="Disordered" evidence="1">
    <location>
        <begin position="393"/>
        <end position="612"/>
    </location>
</feature>
<reference evidence="3" key="1">
    <citation type="journal article" date="2014" name="Proc. Natl. Acad. Sci. U.S.A.">
        <title>Extensive sampling of basidiomycete genomes demonstrates inadequacy of the white-rot/brown-rot paradigm for wood decay fungi.</title>
        <authorList>
            <person name="Riley R."/>
            <person name="Salamov A.A."/>
            <person name="Brown D.W."/>
            <person name="Nagy L.G."/>
            <person name="Floudas D."/>
            <person name="Held B.W."/>
            <person name="Levasseur A."/>
            <person name="Lombard V."/>
            <person name="Morin E."/>
            <person name="Otillar R."/>
            <person name="Lindquist E.A."/>
            <person name="Sun H."/>
            <person name="LaButti K.M."/>
            <person name="Schmutz J."/>
            <person name="Jabbour D."/>
            <person name="Luo H."/>
            <person name="Baker S.E."/>
            <person name="Pisabarro A.G."/>
            <person name="Walton J.D."/>
            <person name="Blanchette R.A."/>
            <person name="Henrissat B."/>
            <person name="Martin F."/>
            <person name="Cullen D."/>
            <person name="Hibbett D.S."/>
            <person name="Grigoriev I.V."/>
        </authorList>
    </citation>
    <scope>NUCLEOTIDE SEQUENCE [LARGE SCALE GENOMIC DNA]</scope>
    <source>
        <strain evidence="3">CBS 339.88</strain>
    </source>
</reference>
<feature type="compositionally biased region" description="Acidic residues" evidence="1">
    <location>
        <begin position="64"/>
        <end position="77"/>
    </location>
</feature>
<organism evidence="2 3">
    <name type="scientific">Galerina marginata (strain CBS 339.88)</name>
    <dbReference type="NCBI Taxonomy" id="685588"/>
    <lineage>
        <taxon>Eukaryota</taxon>
        <taxon>Fungi</taxon>
        <taxon>Dikarya</taxon>
        <taxon>Basidiomycota</taxon>
        <taxon>Agaricomycotina</taxon>
        <taxon>Agaricomycetes</taxon>
        <taxon>Agaricomycetidae</taxon>
        <taxon>Agaricales</taxon>
        <taxon>Agaricineae</taxon>
        <taxon>Strophariaceae</taxon>
        <taxon>Galerina</taxon>
    </lineage>
</organism>
<dbReference type="STRING" id="685588.A0A067TD44"/>
<dbReference type="OrthoDB" id="3033067at2759"/>
<feature type="region of interest" description="Disordered" evidence="1">
    <location>
        <begin position="51"/>
        <end position="81"/>
    </location>
</feature>
<keyword evidence="3" id="KW-1185">Reference proteome</keyword>
<dbReference type="Proteomes" id="UP000027222">
    <property type="component" value="Unassembled WGS sequence"/>
</dbReference>
<dbReference type="EMBL" id="KL142371">
    <property type="protein sequence ID" value="KDR81130.1"/>
    <property type="molecule type" value="Genomic_DNA"/>
</dbReference>
<name>A0A067TD44_GALM3</name>
<feature type="compositionally biased region" description="Low complexity" evidence="1">
    <location>
        <begin position="591"/>
        <end position="612"/>
    </location>
</feature>
<feature type="compositionally biased region" description="Pro residues" evidence="1">
    <location>
        <begin position="448"/>
        <end position="464"/>
    </location>
</feature>
<evidence type="ECO:0000313" key="3">
    <source>
        <dbReference type="Proteomes" id="UP000027222"/>
    </source>
</evidence>
<gene>
    <name evidence="2" type="ORF">GALMADRAFT_136178</name>
</gene>
<evidence type="ECO:0000313" key="2">
    <source>
        <dbReference type="EMBL" id="KDR81130.1"/>
    </source>
</evidence>
<feature type="compositionally biased region" description="Basic residues" evidence="1">
    <location>
        <begin position="558"/>
        <end position="574"/>
    </location>
</feature>
<proteinExistence type="predicted"/>
<dbReference type="AlphaFoldDB" id="A0A067TD44"/>
<protein>
    <submittedName>
        <fullName evidence="2">Uncharacterized protein</fullName>
    </submittedName>
</protein>
<accession>A0A067TD44</accession>